<reference evidence="3" key="2">
    <citation type="journal article" date="2008" name="Nucleic Acids Res.">
        <title>The rice annotation project database (RAP-DB): 2008 update.</title>
        <authorList>
            <consortium name="The rice annotation project (RAP)"/>
        </authorList>
    </citation>
    <scope>GENOME REANNOTATION</scope>
    <source>
        <strain evidence="3">cv. Nipponbare</strain>
    </source>
</reference>
<dbReference type="AlphaFoldDB" id="A0A5S6R7P6"/>
<feature type="region of interest" description="Disordered" evidence="1">
    <location>
        <begin position="212"/>
        <end position="251"/>
    </location>
</feature>
<dbReference type="Proteomes" id="UP000000763">
    <property type="component" value="Chromosome 11"/>
</dbReference>
<evidence type="ECO:0000256" key="1">
    <source>
        <dbReference type="SAM" id="MobiDB-lite"/>
    </source>
</evidence>
<name>A0A5S6R7P6_ORYSJ</name>
<proteinExistence type="predicted"/>
<evidence type="ECO:0000313" key="3">
    <source>
        <dbReference type="Proteomes" id="UP000000763"/>
    </source>
</evidence>
<organism evidence="2 3">
    <name type="scientific">Oryza sativa subsp. japonica</name>
    <name type="common">Rice</name>
    <dbReference type="NCBI Taxonomy" id="39947"/>
    <lineage>
        <taxon>Eukaryota</taxon>
        <taxon>Viridiplantae</taxon>
        <taxon>Streptophyta</taxon>
        <taxon>Embryophyta</taxon>
        <taxon>Tracheophyta</taxon>
        <taxon>Spermatophyta</taxon>
        <taxon>Magnoliopsida</taxon>
        <taxon>Liliopsida</taxon>
        <taxon>Poales</taxon>
        <taxon>Poaceae</taxon>
        <taxon>BOP clade</taxon>
        <taxon>Oryzoideae</taxon>
        <taxon>Oryzeae</taxon>
        <taxon>Oryzinae</taxon>
        <taxon>Oryza</taxon>
        <taxon>Oryza sativa</taxon>
    </lineage>
</organism>
<evidence type="ECO:0000313" key="2">
    <source>
        <dbReference type="EMBL" id="AAX95859.1"/>
    </source>
</evidence>
<sequence>MAATPLSAGEATNGGGWGAAAEADPSEETLDPASPSPDLAIPWPDPAGVDAGGGGGRGAATHQGRRRWRGVGSGGGGDGAATSRRRLARQPAAAVAAARCARAATAAAWRPWWQRAERWRRRRREARGRLRPAARLVKGNGGGASGSRGCGLRQQWRQWLLWHGRRRRGYAFGSSGCGGGDHGRRRHGGLGRLAKGVADGYIGPARHRLEEGSEIGWAQSGAADDSGGRLGARGGDGGRLGARGAADGGRPDWRERRVRWRRPAWRERRGRWWRRRPRCEEELPVGVARSSAHEDWLAEDAGAGVPHVGRAGEVVEHRCISQGHLVCVPLLVQRRSVTLSGGRSGASLLPGCVLALLRSEARDDASTDIPRRPSHGHIPLPFSQLDFARTVADLPPTARPTRCESGVDLAAPSTAVAKSHRDNPVDVGGGPRHSSSGR</sequence>
<dbReference type="EMBL" id="AC133005">
    <property type="protein sequence ID" value="AAX95859.1"/>
    <property type="molecule type" value="Genomic_DNA"/>
</dbReference>
<feature type="region of interest" description="Disordered" evidence="1">
    <location>
        <begin position="1"/>
        <end position="86"/>
    </location>
</feature>
<accession>A0A5S6R7P6</accession>
<feature type="region of interest" description="Disordered" evidence="1">
    <location>
        <begin position="396"/>
        <end position="438"/>
    </location>
</feature>
<reference evidence="3" key="1">
    <citation type="journal article" date="2005" name="Nature">
        <title>The map-based sequence of the rice genome.</title>
        <authorList>
            <consortium name="International rice genome sequencing project (IRGSP)"/>
            <person name="Matsumoto T."/>
            <person name="Wu J."/>
            <person name="Kanamori H."/>
            <person name="Katayose Y."/>
            <person name="Fujisawa M."/>
            <person name="Namiki N."/>
            <person name="Mizuno H."/>
            <person name="Yamamoto K."/>
            <person name="Antonio B.A."/>
            <person name="Baba T."/>
            <person name="Sakata K."/>
            <person name="Nagamura Y."/>
            <person name="Aoki H."/>
            <person name="Arikawa K."/>
            <person name="Arita K."/>
            <person name="Bito T."/>
            <person name="Chiden Y."/>
            <person name="Fujitsuka N."/>
            <person name="Fukunaka R."/>
            <person name="Hamada M."/>
            <person name="Harada C."/>
            <person name="Hayashi A."/>
            <person name="Hijishita S."/>
            <person name="Honda M."/>
            <person name="Hosokawa S."/>
            <person name="Ichikawa Y."/>
            <person name="Idonuma A."/>
            <person name="Iijima M."/>
            <person name="Ikeda M."/>
            <person name="Ikeno M."/>
            <person name="Ito K."/>
            <person name="Ito S."/>
            <person name="Ito T."/>
            <person name="Ito Y."/>
            <person name="Ito Y."/>
            <person name="Iwabuchi A."/>
            <person name="Kamiya K."/>
            <person name="Karasawa W."/>
            <person name="Kurita K."/>
            <person name="Katagiri S."/>
            <person name="Kikuta A."/>
            <person name="Kobayashi H."/>
            <person name="Kobayashi N."/>
            <person name="Machita K."/>
            <person name="Maehara T."/>
            <person name="Masukawa M."/>
            <person name="Mizubayashi T."/>
            <person name="Mukai Y."/>
            <person name="Nagasaki H."/>
            <person name="Nagata Y."/>
            <person name="Naito S."/>
            <person name="Nakashima M."/>
            <person name="Nakama Y."/>
            <person name="Nakamichi Y."/>
            <person name="Nakamura M."/>
            <person name="Meguro A."/>
            <person name="Negishi M."/>
            <person name="Ohta I."/>
            <person name="Ohta T."/>
            <person name="Okamoto M."/>
            <person name="Ono N."/>
            <person name="Saji S."/>
            <person name="Sakaguchi M."/>
            <person name="Sakai K."/>
            <person name="Shibata M."/>
            <person name="Shimokawa T."/>
            <person name="Song J."/>
            <person name="Takazaki Y."/>
            <person name="Terasawa K."/>
            <person name="Tsugane M."/>
            <person name="Tsuji K."/>
            <person name="Ueda S."/>
            <person name="Waki K."/>
            <person name="Yamagata H."/>
            <person name="Yamamoto M."/>
            <person name="Yamamoto S."/>
            <person name="Yamane H."/>
            <person name="Yoshiki S."/>
            <person name="Yoshihara R."/>
            <person name="Yukawa K."/>
            <person name="Zhong H."/>
            <person name="Yano M."/>
            <person name="Yuan Q."/>
            <person name="Ouyang S."/>
            <person name="Liu J."/>
            <person name="Jones K.M."/>
            <person name="Gansberger K."/>
            <person name="Moffat K."/>
            <person name="Hill J."/>
            <person name="Bera J."/>
            <person name="Fadrosh D."/>
            <person name="Jin S."/>
            <person name="Johri S."/>
            <person name="Kim M."/>
            <person name="Overton L."/>
            <person name="Reardon M."/>
            <person name="Tsitrin T."/>
            <person name="Vuong H."/>
            <person name="Weaver B."/>
            <person name="Ciecko A."/>
            <person name="Tallon L."/>
            <person name="Jackson J."/>
            <person name="Pai G."/>
            <person name="Aken S.V."/>
            <person name="Utterback T."/>
            <person name="Reidmuller S."/>
            <person name="Feldblyum T."/>
            <person name="Hsiao J."/>
            <person name="Zismann V."/>
            <person name="Iobst S."/>
            <person name="de Vazeille A.R."/>
            <person name="Buell C.R."/>
            <person name="Ying K."/>
            <person name="Li Y."/>
            <person name="Lu T."/>
            <person name="Huang Y."/>
            <person name="Zhao Q."/>
            <person name="Feng Q."/>
            <person name="Zhang L."/>
            <person name="Zhu J."/>
            <person name="Weng Q."/>
            <person name="Mu J."/>
            <person name="Lu Y."/>
            <person name="Fan D."/>
            <person name="Liu Y."/>
            <person name="Guan J."/>
            <person name="Zhang Y."/>
            <person name="Yu S."/>
            <person name="Liu X."/>
            <person name="Zhang Y."/>
            <person name="Hong G."/>
            <person name="Han B."/>
            <person name="Choisne N."/>
            <person name="Demange N."/>
            <person name="Orjeda G."/>
            <person name="Samain S."/>
            <person name="Cattolico L."/>
            <person name="Pelletier E."/>
            <person name="Couloux A."/>
            <person name="Segurens B."/>
            <person name="Wincker P."/>
            <person name="D'Hont A."/>
            <person name="Scarpelli C."/>
            <person name="Weissenbach J."/>
            <person name="Salanoubat M."/>
            <person name="Quetier F."/>
            <person name="Yu Y."/>
            <person name="Kim H.R."/>
            <person name="Rambo T."/>
            <person name="Currie J."/>
            <person name="Collura K."/>
            <person name="Luo M."/>
            <person name="Yang T."/>
            <person name="Ammiraju J.S.S."/>
            <person name="Engler F."/>
            <person name="Soderlund C."/>
            <person name="Wing R.A."/>
            <person name="Palmer L.E."/>
            <person name="de la Bastide M."/>
            <person name="Spiegel L."/>
            <person name="Nascimento L."/>
            <person name="Zutavern T."/>
            <person name="O'Shaughnessy A."/>
            <person name="Dike S."/>
            <person name="Dedhia N."/>
            <person name="Preston R."/>
            <person name="Balija V."/>
            <person name="McCombie W.R."/>
            <person name="Chow T."/>
            <person name="Chen H."/>
            <person name="Chung M."/>
            <person name="Chen C."/>
            <person name="Shaw J."/>
            <person name="Wu H."/>
            <person name="Hsiao K."/>
            <person name="Chao Y."/>
            <person name="Chu M."/>
            <person name="Cheng C."/>
            <person name="Hour A."/>
            <person name="Lee P."/>
            <person name="Lin S."/>
            <person name="Lin Y."/>
            <person name="Liou J."/>
            <person name="Liu S."/>
            <person name="Hsing Y."/>
            <person name="Raghuvanshi S."/>
            <person name="Mohanty A."/>
            <person name="Bharti A.K."/>
            <person name="Gaur A."/>
            <person name="Gupta V."/>
            <person name="Kumar D."/>
            <person name="Ravi V."/>
            <person name="Vij S."/>
            <person name="Kapur A."/>
            <person name="Khurana P."/>
            <person name="Khurana P."/>
            <person name="Khurana J.P."/>
            <person name="Tyagi A.K."/>
            <person name="Gaikwad K."/>
            <person name="Singh A."/>
            <person name="Dalal V."/>
            <person name="Srivastava S."/>
            <person name="Dixit A."/>
            <person name="Pal A.K."/>
            <person name="Ghazi I.A."/>
            <person name="Yadav M."/>
            <person name="Pandit A."/>
            <person name="Bhargava A."/>
            <person name="Sureshbabu K."/>
            <person name="Batra K."/>
            <person name="Sharma T.R."/>
            <person name="Mohapatra T."/>
            <person name="Singh N.K."/>
            <person name="Messing J."/>
            <person name="Nelson A.B."/>
            <person name="Fuks G."/>
            <person name="Kavchok S."/>
            <person name="Keizer G."/>
            <person name="Linton E."/>
            <person name="Llaca V."/>
            <person name="Song R."/>
            <person name="Tanyolac B."/>
            <person name="Young S."/>
            <person name="Ho-Il K."/>
            <person name="Hahn J.H."/>
            <person name="Sangsakoo G."/>
            <person name="Vanavichit A."/>
            <person name="de Mattos Luiz.A.T."/>
            <person name="Zimmer P.D."/>
            <person name="Malone G."/>
            <person name="Dellagostin O."/>
            <person name="de Oliveira A.C."/>
            <person name="Bevan M."/>
            <person name="Bancroft I."/>
            <person name="Minx P."/>
            <person name="Cordum H."/>
            <person name="Wilson R."/>
            <person name="Cheng Z."/>
            <person name="Jin W."/>
            <person name="Jiang J."/>
            <person name="Leong S.A."/>
            <person name="Iwama H."/>
            <person name="Gojobori T."/>
            <person name="Itoh T."/>
            <person name="Niimura Y."/>
            <person name="Fujii Y."/>
            <person name="Habara T."/>
            <person name="Sakai H."/>
            <person name="Sato Y."/>
            <person name="Wilson G."/>
            <person name="Kumar K."/>
            <person name="McCouch S."/>
            <person name="Juretic N."/>
            <person name="Hoen D."/>
            <person name="Wright S."/>
            <person name="Bruskiewich R."/>
            <person name="Bureau T."/>
            <person name="Miyao A."/>
            <person name="Hirochika H."/>
            <person name="Nishikawa T."/>
            <person name="Kadowaki K."/>
            <person name="Sugiura M."/>
            <person name="Burr B."/>
            <person name="Sasaki T."/>
        </authorList>
    </citation>
    <scope>NUCLEOTIDE SEQUENCE [LARGE SCALE GENOMIC DNA]</scope>
    <source>
        <strain evidence="3">cv. Nipponbare</strain>
    </source>
</reference>
<protein>
    <submittedName>
        <fullName evidence="2">Retrotransposon protein, putative, Ty3-gypsy sub-class</fullName>
    </submittedName>
</protein>
<feature type="compositionally biased region" description="Gly residues" evidence="1">
    <location>
        <begin position="228"/>
        <end position="241"/>
    </location>
</feature>